<dbReference type="EMBL" id="LR877163">
    <property type="protein sequence ID" value="CAD2221071.1"/>
    <property type="molecule type" value="Genomic_DNA"/>
</dbReference>
<evidence type="ECO:0000259" key="1">
    <source>
        <dbReference type="PROSITE" id="PS50280"/>
    </source>
</evidence>
<dbReference type="Gene3D" id="2.170.270.10">
    <property type="entry name" value="SET domain"/>
    <property type="match status" value="1"/>
</dbReference>
<dbReference type="Proteomes" id="UP000515908">
    <property type="component" value="Chromosome 19"/>
</dbReference>
<sequence length="394" mass="44934">MSDDDDIVVPTACEDWSLNNDEGSEKRFWWNSSYSISIWEKDLDVQKEVSLINDTDVWKKYIDFQIKTVFKLCPLCSKPEGNEDMKICCYCGSTVHVSCSKVATKDQIIYKPANAGFENFLRVCYKCEGEKFTPRETPREKDNVRRAALRALTMKDELPADTYEAIKKIAAKAEKTPDSEDLMTELQNTVQTFFQPKKSLTFLKKASIASKAGGTGVVAAEDIPAYSIIGVYPGYPDALCGEQAKLGRPTSIYALMDLNCADYYNDVFIELQKTFTPFINEPNESERSNCAWIQEIHHVEGRLSVISIKEVKKGEELLIGYGPLYPRSYPFHYEAYAFHPVEGYEDPVCFALWYWPTKDEKDAKLANYVAYFQDKDCYAYWESTEEEAAKLAQA</sequence>
<feature type="domain" description="SET" evidence="1">
    <location>
        <begin position="198"/>
        <end position="322"/>
    </location>
</feature>
<evidence type="ECO:0000313" key="2">
    <source>
        <dbReference type="EMBL" id="CAD2221071.1"/>
    </source>
</evidence>
<name>A0A7G2CQ19_9TRYP</name>
<dbReference type="Pfam" id="PF00856">
    <property type="entry name" value="SET"/>
    <property type="match status" value="1"/>
</dbReference>
<dbReference type="SUPFAM" id="SSF82199">
    <property type="entry name" value="SET domain"/>
    <property type="match status" value="1"/>
</dbReference>
<proteinExistence type="predicted"/>
<dbReference type="InterPro" id="IPR001214">
    <property type="entry name" value="SET_dom"/>
</dbReference>
<accession>A0A7G2CQ19</accession>
<dbReference type="InterPro" id="IPR046341">
    <property type="entry name" value="SET_dom_sf"/>
</dbReference>
<protein>
    <recommendedName>
        <fullName evidence="1">SET domain-containing protein</fullName>
    </recommendedName>
</protein>
<organism evidence="2 3">
    <name type="scientific">Angomonas deanei</name>
    <dbReference type="NCBI Taxonomy" id="59799"/>
    <lineage>
        <taxon>Eukaryota</taxon>
        <taxon>Discoba</taxon>
        <taxon>Euglenozoa</taxon>
        <taxon>Kinetoplastea</taxon>
        <taxon>Metakinetoplastina</taxon>
        <taxon>Trypanosomatida</taxon>
        <taxon>Trypanosomatidae</taxon>
        <taxon>Strigomonadinae</taxon>
        <taxon>Angomonas</taxon>
    </lineage>
</organism>
<dbReference type="PROSITE" id="PS50280">
    <property type="entry name" value="SET"/>
    <property type="match status" value="1"/>
</dbReference>
<reference evidence="2 3" key="1">
    <citation type="submission" date="2020-08" db="EMBL/GenBank/DDBJ databases">
        <authorList>
            <person name="Newling K."/>
            <person name="Davey J."/>
            <person name="Forrester S."/>
        </authorList>
    </citation>
    <scope>NUCLEOTIDE SEQUENCE [LARGE SCALE GENOMIC DNA]</scope>
    <source>
        <strain evidence="3">Crithidia deanei Carvalho (ATCC PRA-265)</strain>
    </source>
</reference>
<evidence type="ECO:0000313" key="3">
    <source>
        <dbReference type="Proteomes" id="UP000515908"/>
    </source>
</evidence>
<dbReference type="VEuPathDB" id="TriTrypDB:ADEAN_000860200"/>
<dbReference type="AlphaFoldDB" id="A0A7G2CQ19"/>
<gene>
    <name evidence="2" type="ORF">ADEAN_000860200</name>
</gene>
<dbReference type="OrthoDB" id="255786at2759"/>
<keyword evidence="3" id="KW-1185">Reference proteome</keyword>